<protein>
    <submittedName>
        <fullName evidence="2">DUF1080 domain-containing protein</fullName>
    </submittedName>
</protein>
<gene>
    <name evidence="2" type="ORF">EYD45_05060</name>
</gene>
<accession>A0A4Q9FKZ5</accession>
<dbReference type="GO" id="GO:0016787">
    <property type="term" value="F:hydrolase activity"/>
    <property type="evidence" value="ECO:0007669"/>
    <property type="project" value="InterPro"/>
</dbReference>
<keyword evidence="3" id="KW-1185">Reference proteome</keyword>
<comment type="caution">
    <text evidence="2">The sequence shown here is derived from an EMBL/GenBank/DDBJ whole genome shotgun (WGS) entry which is preliminary data.</text>
</comment>
<reference evidence="2 3" key="1">
    <citation type="submission" date="2019-02" db="EMBL/GenBank/DDBJ databases">
        <title>Hyunsoonleella sp., isolated from marine sediment.</title>
        <authorList>
            <person name="Liu B.-T."/>
        </authorList>
    </citation>
    <scope>NUCLEOTIDE SEQUENCE [LARGE SCALE GENOMIC DNA]</scope>
    <source>
        <strain evidence="2 3">T58</strain>
    </source>
</reference>
<dbReference type="AlphaFoldDB" id="A0A4Q9FKZ5"/>
<name>A0A4Q9FKZ5_9FLAO</name>
<evidence type="ECO:0000313" key="2">
    <source>
        <dbReference type="EMBL" id="TBN05645.1"/>
    </source>
</evidence>
<proteinExistence type="predicted"/>
<dbReference type="EMBL" id="SIRT01000002">
    <property type="protein sequence ID" value="TBN05645.1"/>
    <property type="molecule type" value="Genomic_DNA"/>
</dbReference>
<dbReference type="RefSeq" id="WP_130963262.1">
    <property type="nucleotide sequence ID" value="NZ_SIRT01000002.1"/>
</dbReference>
<sequence>MKYLNNIFTICLFIFTMTNCHQEKNILLFDGQTLSGWEGSKSAFRLENGAIVGGSLEKGLEESFYLCTTEEYSDFELTLSVKLIHNNSKGNAGVSFRAERIEGSNEVASYQADIGYTNPNAIVRFSDHTPADMNNPFSLWGALIDECRVDVSRYPDPEFFPAVILKIPERELIHKIVKPDDWNQIQVLVNGNEIEIKINGSTTAKFTENSDAASKGYICLQAHQGEPYEIHYKDIRLRKIN</sequence>
<evidence type="ECO:0000259" key="1">
    <source>
        <dbReference type="Pfam" id="PF06439"/>
    </source>
</evidence>
<feature type="domain" description="3-keto-alpha-glucoside-1,2-lyase/3-keto-2-hydroxy-glucal hydratase" evidence="1">
    <location>
        <begin position="26"/>
        <end position="238"/>
    </location>
</feature>
<organism evidence="2 3">
    <name type="scientific">Hyunsoonleella flava</name>
    <dbReference type="NCBI Taxonomy" id="2527939"/>
    <lineage>
        <taxon>Bacteria</taxon>
        <taxon>Pseudomonadati</taxon>
        <taxon>Bacteroidota</taxon>
        <taxon>Flavobacteriia</taxon>
        <taxon>Flavobacteriales</taxon>
        <taxon>Flavobacteriaceae</taxon>
    </lineage>
</organism>
<dbReference type="Proteomes" id="UP000291142">
    <property type="component" value="Unassembled WGS sequence"/>
</dbReference>
<dbReference type="Pfam" id="PF06439">
    <property type="entry name" value="3keto-disac_hyd"/>
    <property type="match status" value="1"/>
</dbReference>
<dbReference type="InterPro" id="IPR010496">
    <property type="entry name" value="AL/BT2_dom"/>
</dbReference>
<dbReference type="OrthoDB" id="9784457at2"/>
<dbReference type="Gene3D" id="2.60.120.560">
    <property type="entry name" value="Exo-inulinase, domain 1"/>
    <property type="match status" value="1"/>
</dbReference>
<evidence type="ECO:0000313" key="3">
    <source>
        <dbReference type="Proteomes" id="UP000291142"/>
    </source>
</evidence>